<comment type="subunit">
    <text evidence="3">Component of the SWR1 chromatin-remodeling complex and of the NuA4 histone acetyltransferase complex.</text>
</comment>
<keyword evidence="3" id="KW-0175">Coiled coil</keyword>
<dbReference type="OrthoDB" id="1741717at2759"/>
<feature type="non-terminal residue" evidence="5">
    <location>
        <position position="1"/>
    </location>
</feature>
<comment type="domain">
    <text evidence="3">The coiled-coil domain is required for assembly into the NuA4 complex.</text>
</comment>
<keyword evidence="3" id="KW-0804">Transcription</keyword>
<keyword evidence="3" id="KW-0156">Chromatin regulator</keyword>
<proteinExistence type="inferred from homology"/>
<organism evidence="5 6">
    <name type="scientific">Coemansia biformis</name>
    <dbReference type="NCBI Taxonomy" id="1286918"/>
    <lineage>
        <taxon>Eukaryota</taxon>
        <taxon>Fungi</taxon>
        <taxon>Fungi incertae sedis</taxon>
        <taxon>Zoopagomycota</taxon>
        <taxon>Kickxellomycotina</taxon>
        <taxon>Kickxellomycetes</taxon>
        <taxon>Kickxellales</taxon>
        <taxon>Kickxellaceae</taxon>
        <taxon>Coemansia</taxon>
    </lineage>
</organism>
<keyword evidence="3" id="KW-0234">DNA repair</keyword>
<dbReference type="InterPro" id="IPR005033">
    <property type="entry name" value="YEATS"/>
</dbReference>
<keyword evidence="6" id="KW-1185">Reference proteome</keyword>
<dbReference type="GO" id="GO:0000812">
    <property type="term" value="C:Swr1 complex"/>
    <property type="evidence" value="ECO:0007669"/>
    <property type="project" value="UniProtKB-UniRule"/>
</dbReference>
<keyword evidence="3" id="KW-0805">Transcription regulation</keyword>
<feature type="domain" description="YEATS" evidence="4">
    <location>
        <begin position="1"/>
        <end position="129"/>
    </location>
</feature>
<sequence length="129" mass="15086">MVSECDVPLVVQTRHQQTGRSVVASGVEYSLRKWSCTLLDGRPRASNAAHLPYIKEVEFVLHETFDNRHRVVRRPPFRVEEEGWGEFDLVVIVHFVNCPEPLQFIHDLNFHEGELYEKKHHLVRPRPPP</sequence>
<dbReference type="InterPro" id="IPR038704">
    <property type="entry name" value="YEAST_sf"/>
</dbReference>
<evidence type="ECO:0000256" key="1">
    <source>
        <dbReference type="ARBA" id="ARBA00023242"/>
    </source>
</evidence>
<dbReference type="Pfam" id="PF03366">
    <property type="entry name" value="YEATS"/>
    <property type="match status" value="1"/>
</dbReference>
<evidence type="ECO:0000259" key="4">
    <source>
        <dbReference type="PROSITE" id="PS51037"/>
    </source>
</evidence>
<dbReference type="Gene3D" id="2.60.40.1970">
    <property type="entry name" value="YEATS domain"/>
    <property type="match status" value="1"/>
</dbReference>
<accession>A0A9W7Y1J5</accession>
<comment type="similarity">
    <text evidence="3">Belongs to the YAF9 family.</text>
</comment>
<evidence type="ECO:0000313" key="5">
    <source>
        <dbReference type="EMBL" id="KAJ1722538.1"/>
    </source>
</evidence>
<gene>
    <name evidence="5" type="primary">tfg3</name>
    <name evidence="3" type="synonym">YAF9</name>
    <name evidence="5" type="ORF">LPJ61_005918</name>
</gene>
<dbReference type="InterPro" id="IPR055129">
    <property type="entry name" value="YEATS_dom"/>
</dbReference>
<keyword evidence="3" id="KW-0963">Cytoplasm</keyword>
<keyword evidence="3" id="KW-0010">Activator</keyword>
<comment type="function">
    <text evidence="3">Component of the SWR1 complex which mediates the ATP-dependent exchange of histone H2A for an H2A variant leading to transcriptional regulation of selected genes by chromatin remodeling. Component of the NuA4 histone acetyltransferase complex which is involved in transcriptional activation of selected genes principally by acetylation of nucleosomal histones H4 and H2A. The NuA4 complex is also involved in DNA repair. Yaf9 may also be required for viability in conditions in which the structural integrity of the spindle is compromised.</text>
</comment>
<dbReference type="EMBL" id="JANBOI010002342">
    <property type="protein sequence ID" value="KAJ1722538.1"/>
    <property type="molecule type" value="Genomic_DNA"/>
</dbReference>
<dbReference type="GO" id="GO:0006281">
    <property type="term" value="P:DNA repair"/>
    <property type="evidence" value="ECO:0007669"/>
    <property type="project" value="UniProtKB-UniRule"/>
</dbReference>
<evidence type="ECO:0000256" key="2">
    <source>
        <dbReference type="PROSITE-ProRule" id="PRU00376"/>
    </source>
</evidence>
<dbReference type="PANTHER" id="PTHR23195">
    <property type="entry name" value="YEATS DOMAIN"/>
    <property type="match status" value="1"/>
</dbReference>
<keyword evidence="3" id="KW-0227">DNA damage</keyword>
<dbReference type="Proteomes" id="UP001143981">
    <property type="component" value="Unassembled WGS sequence"/>
</dbReference>
<evidence type="ECO:0000313" key="6">
    <source>
        <dbReference type="Proteomes" id="UP001143981"/>
    </source>
</evidence>
<dbReference type="PROSITE" id="PS51037">
    <property type="entry name" value="YEATS"/>
    <property type="match status" value="1"/>
</dbReference>
<comment type="caution">
    <text evidence="5">The sequence shown here is derived from an EMBL/GenBank/DDBJ whole genome shotgun (WGS) entry which is preliminary data.</text>
</comment>
<dbReference type="GO" id="GO:0006325">
    <property type="term" value="P:chromatin organization"/>
    <property type="evidence" value="ECO:0007669"/>
    <property type="project" value="UniProtKB-KW"/>
</dbReference>
<evidence type="ECO:0000256" key="3">
    <source>
        <dbReference type="RuleBase" id="RU367117"/>
    </source>
</evidence>
<reference evidence="5" key="1">
    <citation type="submission" date="2022-07" db="EMBL/GenBank/DDBJ databases">
        <title>Phylogenomic reconstructions and comparative analyses of Kickxellomycotina fungi.</title>
        <authorList>
            <person name="Reynolds N.K."/>
            <person name="Stajich J.E."/>
            <person name="Barry K."/>
            <person name="Grigoriev I.V."/>
            <person name="Crous P."/>
            <person name="Smith M.E."/>
        </authorList>
    </citation>
    <scope>NUCLEOTIDE SEQUENCE</scope>
    <source>
        <strain evidence="5">BCRC 34381</strain>
    </source>
</reference>
<keyword evidence="1 2" id="KW-0539">Nucleus</keyword>
<protein>
    <recommendedName>
        <fullName evidence="3">Protein AF-9 homolog</fullName>
    </recommendedName>
</protein>
<name>A0A9W7Y1J5_9FUNG</name>
<dbReference type="AlphaFoldDB" id="A0A9W7Y1J5"/>
<comment type="subcellular location">
    <subcellularLocation>
        <location evidence="3">Nucleus</location>
    </subcellularLocation>
    <subcellularLocation>
        <location evidence="3">Cytoplasm</location>
    </subcellularLocation>
</comment>
<dbReference type="GO" id="GO:0006355">
    <property type="term" value="P:regulation of DNA-templated transcription"/>
    <property type="evidence" value="ECO:0007669"/>
    <property type="project" value="InterPro"/>
</dbReference>
<dbReference type="GO" id="GO:0005737">
    <property type="term" value="C:cytoplasm"/>
    <property type="evidence" value="ECO:0007669"/>
    <property type="project" value="UniProtKB-SubCell"/>
</dbReference>